<dbReference type="InterPro" id="IPR049389">
    <property type="entry name" value="TTHA0281-like"/>
</dbReference>
<sequence length="67" mass="7740">MLTQYIQSALSRSCYKQLEDQTWFAEIPGFEGVWANAETVEACRAELAEVLEEWLLLKTCDRDQLPT</sequence>
<organism evidence="1 2">
    <name type="scientific">Halochromatium salexigens</name>
    <name type="common">Chromatium salexigens</name>
    <dbReference type="NCBI Taxonomy" id="49447"/>
    <lineage>
        <taxon>Bacteria</taxon>
        <taxon>Pseudomonadati</taxon>
        <taxon>Pseudomonadota</taxon>
        <taxon>Gammaproteobacteria</taxon>
        <taxon>Chromatiales</taxon>
        <taxon>Chromatiaceae</taxon>
        <taxon>Halochromatium</taxon>
    </lineage>
</organism>
<dbReference type="InterPro" id="IPR035069">
    <property type="entry name" value="TTHA1013/TTHA0281-like"/>
</dbReference>
<gene>
    <name evidence="1" type="ORF">CCR82_02475</name>
</gene>
<dbReference type="Proteomes" id="UP001296967">
    <property type="component" value="Unassembled WGS sequence"/>
</dbReference>
<keyword evidence="2" id="KW-1185">Reference proteome</keyword>
<reference evidence="1" key="1">
    <citation type="submission" date="2017-05" db="EMBL/GenBank/DDBJ databases">
        <authorList>
            <person name="Imhoff J.F."/>
            <person name="Rahn T."/>
            <person name="Kuenzel S."/>
            <person name="Neulinger S.C."/>
        </authorList>
    </citation>
    <scope>NUCLEOTIDE SEQUENCE</scope>
    <source>
        <strain evidence="1">DSM 4395</strain>
    </source>
</reference>
<reference evidence="1" key="2">
    <citation type="journal article" date="2020" name="Microorganisms">
        <title>Osmotic Adaptation and Compatible Solute Biosynthesis of Phototrophic Bacteria as Revealed from Genome Analyses.</title>
        <authorList>
            <person name="Imhoff J.F."/>
            <person name="Rahn T."/>
            <person name="Kunzel S."/>
            <person name="Keller A."/>
            <person name="Neulinger S.C."/>
        </authorList>
    </citation>
    <scope>NUCLEOTIDE SEQUENCE</scope>
    <source>
        <strain evidence="1">DSM 4395</strain>
    </source>
</reference>
<evidence type="ECO:0000313" key="2">
    <source>
        <dbReference type="Proteomes" id="UP001296967"/>
    </source>
</evidence>
<dbReference type="AlphaFoldDB" id="A0AAJ0UDG7"/>
<dbReference type="Pfam" id="PF21748">
    <property type="entry name" value="UPF0150"/>
    <property type="match status" value="1"/>
</dbReference>
<protein>
    <submittedName>
        <fullName evidence="1">HicB family protein</fullName>
    </submittedName>
</protein>
<comment type="caution">
    <text evidence="1">The sequence shown here is derived from an EMBL/GenBank/DDBJ whole genome shotgun (WGS) entry which is preliminary data.</text>
</comment>
<name>A0AAJ0UDG7_HALSE</name>
<dbReference type="SUPFAM" id="SSF143100">
    <property type="entry name" value="TTHA1013/TTHA0281-like"/>
    <property type="match status" value="1"/>
</dbReference>
<dbReference type="RefSeq" id="WP_201243785.1">
    <property type="nucleotide sequence ID" value="NZ_NHSF01000015.1"/>
</dbReference>
<accession>A0AAJ0UDG7</accession>
<dbReference type="EMBL" id="NHSF01000015">
    <property type="protein sequence ID" value="MBK5929427.1"/>
    <property type="molecule type" value="Genomic_DNA"/>
</dbReference>
<proteinExistence type="predicted"/>
<evidence type="ECO:0000313" key="1">
    <source>
        <dbReference type="EMBL" id="MBK5929427.1"/>
    </source>
</evidence>
<dbReference type="Gene3D" id="3.30.160.250">
    <property type="match status" value="1"/>
</dbReference>